<evidence type="ECO:0000313" key="7">
    <source>
        <dbReference type="EMBL" id="KOR89041.1"/>
    </source>
</evidence>
<dbReference type="InterPro" id="IPR014710">
    <property type="entry name" value="RmlC-like_jellyroll"/>
</dbReference>
<dbReference type="GO" id="GO:0003677">
    <property type="term" value="F:DNA binding"/>
    <property type="evidence" value="ECO:0007669"/>
    <property type="project" value="UniProtKB-KW"/>
</dbReference>
<proteinExistence type="predicted"/>
<dbReference type="OrthoDB" id="581021at2"/>
<evidence type="ECO:0000259" key="5">
    <source>
        <dbReference type="PROSITE" id="PS50042"/>
    </source>
</evidence>
<dbReference type="SUPFAM" id="SSF46785">
    <property type="entry name" value="Winged helix' DNA-binding domain"/>
    <property type="match status" value="1"/>
</dbReference>
<feature type="domain" description="Cyclic nucleotide-binding" evidence="5">
    <location>
        <begin position="15"/>
        <end position="116"/>
    </location>
</feature>
<dbReference type="Proteomes" id="UP000036932">
    <property type="component" value="Unassembled WGS sequence"/>
</dbReference>
<dbReference type="InterPro" id="IPR036388">
    <property type="entry name" value="WH-like_DNA-bd_sf"/>
</dbReference>
<keyword evidence="8" id="KW-1185">Reference proteome</keyword>
<dbReference type="PATRIC" id="fig|1705565.3.peg.3440"/>
<evidence type="ECO:0000256" key="3">
    <source>
        <dbReference type="ARBA" id="ARBA00023159"/>
    </source>
</evidence>
<dbReference type="Pfam" id="PF13545">
    <property type="entry name" value="HTH_Crp_2"/>
    <property type="match status" value="1"/>
</dbReference>
<protein>
    <submittedName>
        <fullName evidence="7">Crp/Fnr family transcriptional regulator</fullName>
    </submittedName>
</protein>
<evidence type="ECO:0000313" key="8">
    <source>
        <dbReference type="Proteomes" id="UP000036932"/>
    </source>
</evidence>
<keyword evidence="2" id="KW-0238">DNA-binding</keyword>
<dbReference type="SUPFAM" id="SSF51206">
    <property type="entry name" value="cAMP-binding domain-like"/>
    <property type="match status" value="1"/>
</dbReference>
<evidence type="ECO:0000256" key="4">
    <source>
        <dbReference type="ARBA" id="ARBA00023163"/>
    </source>
</evidence>
<dbReference type="CDD" id="cd00038">
    <property type="entry name" value="CAP_ED"/>
    <property type="match status" value="1"/>
</dbReference>
<dbReference type="GO" id="GO:0003700">
    <property type="term" value="F:DNA-binding transcription factor activity"/>
    <property type="evidence" value="ECO:0007669"/>
    <property type="project" value="TreeGrafter"/>
</dbReference>
<keyword evidence="1" id="KW-0805">Transcription regulation</keyword>
<comment type="caution">
    <text evidence="7">The sequence shown here is derived from an EMBL/GenBank/DDBJ whole genome shotgun (WGS) entry which is preliminary data.</text>
</comment>
<keyword evidence="4" id="KW-0804">Transcription</keyword>
<dbReference type="AlphaFoldDB" id="A0A0M1P3H7"/>
<gene>
    <name evidence="7" type="ORF">AM231_07585</name>
</gene>
<evidence type="ECO:0000256" key="2">
    <source>
        <dbReference type="ARBA" id="ARBA00023125"/>
    </source>
</evidence>
<dbReference type="PROSITE" id="PS50042">
    <property type="entry name" value="CNMP_BINDING_3"/>
    <property type="match status" value="1"/>
</dbReference>
<dbReference type="PANTHER" id="PTHR24567">
    <property type="entry name" value="CRP FAMILY TRANSCRIPTIONAL REGULATORY PROTEIN"/>
    <property type="match status" value="1"/>
</dbReference>
<dbReference type="EMBL" id="LIUT01000001">
    <property type="protein sequence ID" value="KOR89041.1"/>
    <property type="molecule type" value="Genomic_DNA"/>
</dbReference>
<dbReference type="PANTHER" id="PTHR24567:SF26">
    <property type="entry name" value="REGULATORY PROTEIN YEIL"/>
    <property type="match status" value="1"/>
</dbReference>
<dbReference type="Gene3D" id="2.60.120.10">
    <property type="entry name" value="Jelly Rolls"/>
    <property type="match status" value="1"/>
</dbReference>
<dbReference type="InterPro" id="IPR050397">
    <property type="entry name" value="Env_Response_Regulators"/>
</dbReference>
<dbReference type="Gene3D" id="1.10.10.10">
    <property type="entry name" value="Winged helix-like DNA-binding domain superfamily/Winged helix DNA-binding domain"/>
    <property type="match status" value="1"/>
</dbReference>
<dbReference type="InterPro" id="IPR036390">
    <property type="entry name" value="WH_DNA-bd_sf"/>
</dbReference>
<evidence type="ECO:0000259" key="6">
    <source>
        <dbReference type="PROSITE" id="PS51063"/>
    </source>
</evidence>
<dbReference type="RefSeq" id="WP_054402079.1">
    <property type="nucleotide sequence ID" value="NZ_LIUT01000001.1"/>
</dbReference>
<name>A0A0M1P3H7_9BACL</name>
<dbReference type="InterPro" id="IPR018490">
    <property type="entry name" value="cNMP-bd_dom_sf"/>
</dbReference>
<feature type="domain" description="HTH crp-type" evidence="6">
    <location>
        <begin position="149"/>
        <end position="220"/>
    </location>
</feature>
<evidence type="ECO:0000256" key="1">
    <source>
        <dbReference type="ARBA" id="ARBA00023015"/>
    </source>
</evidence>
<reference evidence="8" key="1">
    <citation type="submission" date="2015-08" db="EMBL/GenBank/DDBJ databases">
        <title>Genome sequencing project for genomic taxonomy and phylogenomics of Bacillus-like bacteria.</title>
        <authorList>
            <person name="Liu B."/>
            <person name="Wang J."/>
            <person name="Zhu Y."/>
            <person name="Liu G."/>
            <person name="Chen Q."/>
            <person name="Chen Z."/>
            <person name="Lan J."/>
            <person name="Che J."/>
            <person name="Ge C."/>
            <person name="Shi H."/>
            <person name="Pan Z."/>
            <person name="Liu X."/>
        </authorList>
    </citation>
    <scope>NUCLEOTIDE SEQUENCE [LARGE SCALE GENOMIC DNA]</scope>
    <source>
        <strain evidence="8">FJAT-22460</strain>
    </source>
</reference>
<organism evidence="7 8">
    <name type="scientific">Paenibacillus solani</name>
    <dbReference type="NCBI Taxonomy" id="1705565"/>
    <lineage>
        <taxon>Bacteria</taxon>
        <taxon>Bacillati</taxon>
        <taxon>Bacillota</taxon>
        <taxon>Bacilli</taxon>
        <taxon>Bacillales</taxon>
        <taxon>Paenibacillaceae</taxon>
        <taxon>Paenibacillus</taxon>
    </lineage>
</organism>
<dbReference type="InterPro" id="IPR000595">
    <property type="entry name" value="cNMP-bd_dom"/>
</dbReference>
<dbReference type="InterPro" id="IPR012318">
    <property type="entry name" value="HTH_CRP"/>
</dbReference>
<keyword evidence="3" id="KW-0010">Activator</keyword>
<dbReference type="InterPro" id="IPR018488">
    <property type="entry name" value="cNMP-bd_CS"/>
</dbReference>
<dbReference type="Pfam" id="PF00027">
    <property type="entry name" value="cNMP_binding"/>
    <property type="match status" value="1"/>
</dbReference>
<dbReference type="PROSITE" id="PS00888">
    <property type="entry name" value="CNMP_BINDING_1"/>
    <property type="match status" value="1"/>
</dbReference>
<accession>A0A0M1P3H7</accession>
<dbReference type="GO" id="GO:0005829">
    <property type="term" value="C:cytosol"/>
    <property type="evidence" value="ECO:0007669"/>
    <property type="project" value="TreeGrafter"/>
</dbReference>
<sequence length="233" mass="26425">MKEVHNAELMQHFLLSNQLQSIFNDDVLPYVVLHHFEQGELVCTQGEPAEMLYILVQGKIKIFTTSVEGKALVLSFKTPLEVIGDIEYIQGNPLINTVQAVSSVYMIGVPNRWLRKYGHDHAPLLQFLLRIITRKFYIKSNFLSFNLLHPVEVRLASYLLSVSVGESDTLATDNSAAFNLTDIANLLGTSYRHLNRVIQKFSQEGLIERHKGYILIKDRNALTHVAGGNIYEE</sequence>
<dbReference type="PROSITE" id="PS51063">
    <property type="entry name" value="HTH_CRP_2"/>
    <property type="match status" value="1"/>
</dbReference>